<evidence type="ECO:0000259" key="1">
    <source>
        <dbReference type="PROSITE" id="PS51766"/>
    </source>
</evidence>
<dbReference type="InterPro" id="IPR008965">
    <property type="entry name" value="CBM2/CBM3_carb-bd_dom_sf"/>
</dbReference>
<dbReference type="Pfam" id="PF00963">
    <property type="entry name" value="Cohesin"/>
    <property type="match status" value="1"/>
</dbReference>
<dbReference type="CDD" id="cd08547">
    <property type="entry name" value="Type_II_cohesin"/>
    <property type="match status" value="1"/>
</dbReference>
<dbReference type="PROSITE" id="PS00018">
    <property type="entry name" value="EF_HAND_1"/>
    <property type="match status" value="1"/>
</dbReference>
<dbReference type="InterPro" id="IPR016134">
    <property type="entry name" value="Dockerin_dom"/>
</dbReference>
<dbReference type="InterPro" id="IPR036439">
    <property type="entry name" value="Dockerin_dom_sf"/>
</dbReference>
<dbReference type="InterPro" id="IPR018247">
    <property type="entry name" value="EF_Hand_1_Ca_BS"/>
</dbReference>
<dbReference type="RefSeq" id="WP_235117733.1">
    <property type="nucleotide sequence ID" value="NZ_CP090978.1"/>
</dbReference>
<accession>A0ABY3SBL7</accession>
<organism evidence="2 3">
    <name type="scientific">Paenibacillus hexagrammi</name>
    <dbReference type="NCBI Taxonomy" id="2908839"/>
    <lineage>
        <taxon>Bacteria</taxon>
        <taxon>Bacillati</taxon>
        <taxon>Bacillota</taxon>
        <taxon>Bacilli</taxon>
        <taxon>Bacillales</taxon>
        <taxon>Paenibacillaceae</taxon>
        <taxon>Paenibacillus</taxon>
    </lineage>
</organism>
<dbReference type="PROSITE" id="PS51766">
    <property type="entry name" value="DOCKERIN"/>
    <property type="match status" value="1"/>
</dbReference>
<name>A0ABY3SBL7_9BACL</name>
<dbReference type="CDD" id="cd14254">
    <property type="entry name" value="Dockerin_II"/>
    <property type="match status" value="1"/>
</dbReference>
<protein>
    <submittedName>
        <fullName evidence="2">Cohesin domain-containing protein</fullName>
    </submittedName>
</protein>
<dbReference type="Pfam" id="PF07554">
    <property type="entry name" value="FIVAR"/>
    <property type="match status" value="1"/>
</dbReference>
<keyword evidence="3" id="KW-1185">Reference proteome</keyword>
<evidence type="ECO:0000313" key="2">
    <source>
        <dbReference type="EMBL" id="UJF31387.1"/>
    </source>
</evidence>
<dbReference type="Gene3D" id="2.60.120.1620">
    <property type="match status" value="1"/>
</dbReference>
<dbReference type="EMBL" id="CP090978">
    <property type="protein sequence ID" value="UJF31387.1"/>
    <property type="molecule type" value="Genomic_DNA"/>
</dbReference>
<gene>
    <name evidence="2" type="ORF">L0M14_16270</name>
</gene>
<dbReference type="Pfam" id="PF00404">
    <property type="entry name" value="Dockerin_1"/>
    <property type="match status" value="1"/>
</dbReference>
<dbReference type="Gene3D" id="1.10.1330.10">
    <property type="entry name" value="Dockerin domain"/>
    <property type="match status" value="1"/>
</dbReference>
<reference evidence="2 3" key="1">
    <citation type="journal article" date="2024" name="Int. J. Syst. Evol. Microbiol.">
        <title>Paenibacillus hexagrammi sp. nov., a novel bacterium isolated from the gut content of Hexagrammos agrammus.</title>
        <authorList>
            <person name="Jung H.K."/>
            <person name="Kim D.G."/>
            <person name="Zin H."/>
            <person name="Park J."/>
            <person name="Jung H."/>
            <person name="Kim Y.O."/>
            <person name="Kong H.J."/>
            <person name="Kim J.W."/>
            <person name="Kim Y.S."/>
        </authorList>
    </citation>
    <scope>NUCLEOTIDE SEQUENCE [LARGE SCALE GENOMIC DNA]</scope>
    <source>
        <strain evidence="2 3">YPD9-1</strain>
    </source>
</reference>
<dbReference type="SUPFAM" id="SSF49384">
    <property type="entry name" value="Carbohydrate-binding domain"/>
    <property type="match status" value="1"/>
</dbReference>
<dbReference type="InterPro" id="IPR002105">
    <property type="entry name" value="Dockerin_1_rpt"/>
</dbReference>
<dbReference type="InterPro" id="IPR041437">
    <property type="entry name" value="GH115_C"/>
</dbReference>
<dbReference type="InterPro" id="IPR002102">
    <property type="entry name" value="Cohesin_dom"/>
</dbReference>
<proteinExistence type="predicted"/>
<dbReference type="SUPFAM" id="SSF63446">
    <property type="entry name" value="Type I dockerin domain"/>
    <property type="match status" value="1"/>
</dbReference>
<feature type="domain" description="Dockerin" evidence="1">
    <location>
        <begin position="332"/>
        <end position="394"/>
    </location>
</feature>
<dbReference type="Gene3D" id="2.60.40.680">
    <property type="match status" value="1"/>
</dbReference>
<evidence type="ECO:0000313" key="3">
    <source>
        <dbReference type="Proteomes" id="UP001649230"/>
    </source>
</evidence>
<sequence>MSGTDAATLASGSRLGYKINFTTAGNYNVWALVNTDSSNYNGDSVHVGLDNKYAFTTNGLAASGTGWVWVNLSTASGGATLNIPTGSHELNFWGREDGLIIDRIYLTTSNSTTAPVWPSAPSGVVLSGPAEAAKGSNFDMSYGLSGMDQNIYGQDITFTYDPTQVEFESAESVNPDQVVIVDKAQKQGEVRFIVATLGQNAHLDGSLLNLHWKVKNDTAATASTISLSKGIIADEAGIEKEVDSRSYTVQLSGVVVDKAALLALIADAQSKHDAATEGTGVGQYPAGTKAALQAAIDQAKAVADNTAATQQQVEQAVSSLTAALKTFTDSVITRKPGDTNGDGQYSVGDLGMVAAAYGKTSADSDWNSYKAADLNNDGKIDIEDLAAMARKILE</sequence>
<dbReference type="Pfam" id="PF17829">
    <property type="entry name" value="GH115_C"/>
    <property type="match status" value="1"/>
</dbReference>
<dbReference type="Proteomes" id="UP001649230">
    <property type="component" value="Chromosome"/>
</dbReference>
<dbReference type="Gene3D" id="1.20.1270.90">
    <property type="entry name" value="AF1782-like"/>
    <property type="match status" value="1"/>
</dbReference>